<reference evidence="9" key="1">
    <citation type="submission" date="2020-10" db="EMBL/GenBank/DDBJ databases">
        <authorList>
            <person name="Gilroy R."/>
        </authorList>
    </citation>
    <scope>NUCLEOTIDE SEQUENCE</scope>
    <source>
        <strain evidence="9">ChiBcec6-7307</strain>
    </source>
</reference>
<dbReference type="EMBL" id="DVOS01000022">
    <property type="protein sequence ID" value="HIV22654.1"/>
    <property type="molecule type" value="Genomic_DNA"/>
</dbReference>
<evidence type="ECO:0000313" key="9">
    <source>
        <dbReference type="EMBL" id="HIV22654.1"/>
    </source>
</evidence>
<keyword evidence="4" id="KW-0413">Isomerase</keyword>
<keyword evidence="3" id="KW-0697">Rotamase</keyword>
<feature type="signal peptide" evidence="6">
    <location>
        <begin position="1"/>
        <end position="20"/>
    </location>
</feature>
<dbReference type="Pfam" id="PF00254">
    <property type="entry name" value="FKBP_C"/>
    <property type="match status" value="1"/>
</dbReference>
<feature type="region of interest" description="Disordered" evidence="5">
    <location>
        <begin position="371"/>
        <end position="417"/>
    </location>
</feature>
<dbReference type="GO" id="GO:0015031">
    <property type="term" value="P:protein transport"/>
    <property type="evidence" value="ECO:0007669"/>
    <property type="project" value="InterPro"/>
</dbReference>
<evidence type="ECO:0000256" key="1">
    <source>
        <dbReference type="ARBA" id="ARBA00000971"/>
    </source>
</evidence>
<gene>
    <name evidence="9" type="ORF">IAC80_01810</name>
</gene>
<evidence type="ECO:0000256" key="5">
    <source>
        <dbReference type="SAM" id="MobiDB-lite"/>
    </source>
</evidence>
<accession>A0A9D1NYU8</accession>
<dbReference type="SUPFAM" id="SSF54534">
    <property type="entry name" value="FKBP-like"/>
    <property type="match status" value="1"/>
</dbReference>
<dbReference type="Pfam" id="PF05698">
    <property type="entry name" value="Trigger_C"/>
    <property type="match status" value="1"/>
</dbReference>
<protein>
    <recommendedName>
        <fullName evidence="2">peptidylprolyl isomerase</fullName>
        <ecNumber evidence="2">5.2.1.8</ecNumber>
    </recommendedName>
</protein>
<dbReference type="SUPFAM" id="SSF109998">
    <property type="entry name" value="Triger factor/SurA peptide-binding domain-like"/>
    <property type="match status" value="1"/>
</dbReference>
<evidence type="ECO:0000256" key="4">
    <source>
        <dbReference type="ARBA" id="ARBA00023235"/>
    </source>
</evidence>
<dbReference type="GO" id="GO:0003755">
    <property type="term" value="F:peptidyl-prolyl cis-trans isomerase activity"/>
    <property type="evidence" value="ECO:0007669"/>
    <property type="project" value="UniProtKB-KW"/>
</dbReference>
<evidence type="ECO:0000259" key="7">
    <source>
        <dbReference type="Pfam" id="PF00254"/>
    </source>
</evidence>
<dbReference type="Gene3D" id="1.10.3120.10">
    <property type="entry name" value="Trigger factor, C-terminal domain"/>
    <property type="match status" value="1"/>
</dbReference>
<feature type="chain" id="PRO_5039446527" description="peptidylprolyl isomerase" evidence="6">
    <location>
        <begin position="21"/>
        <end position="417"/>
    </location>
</feature>
<evidence type="ECO:0000256" key="3">
    <source>
        <dbReference type="ARBA" id="ARBA00023110"/>
    </source>
</evidence>
<dbReference type="Gene3D" id="3.10.50.40">
    <property type="match status" value="1"/>
</dbReference>
<name>A0A9D1NYU8_9FIRM</name>
<proteinExistence type="predicted"/>
<sequence>MKKRYLLLLMGMLAVCSVSGCGKSGSDETEAASEAAGAEITGYLVDGADQYVTLGTYKGMDVEQPIYTVSDDEVAMEVDATLYEYSTVETVDRPVQEGDLVTVDVTATVEGESEPTLSEEDYTVELGYEEFGADFDQQMIGAQAGDEKEFSTAFGEDTWYEEWIDQTVNFEVTVKSVDELVQPEYTDEFVSDTLGYESKEAFETALRDELDAGYQEQSRDETRENAIIAAMDGCEFNGYPDKLYDTCEASVSETYTSFADSYGMSVEELYDAYGMTQEDVDAEIMDTVNRRLFISAICQAEDITVTSDEYTAFLESLYPDYGYDDAESFETDYGKDYLMWYLYENKVADYLVNNASLYEAPVSMDAEDLEVYDEDTESETEGDTLEGLDDADAEEEYVTETVTEEDDLTEEETEAES</sequence>
<dbReference type="GO" id="GO:0006457">
    <property type="term" value="P:protein folding"/>
    <property type="evidence" value="ECO:0007669"/>
    <property type="project" value="InterPro"/>
</dbReference>
<comment type="catalytic activity">
    <reaction evidence="1">
        <text>[protein]-peptidylproline (omega=180) = [protein]-peptidylproline (omega=0)</text>
        <dbReference type="Rhea" id="RHEA:16237"/>
        <dbReference type="Rhea" id="RHEA-COMP:10747"/>
        <dbReference type="Rhea" id="RHEA-COMP:10748"/>
        <dbReference type="ChEBI" id="CHEBI:83833"/>
        <dbReference type="ChEBI" id="CHEBI:83834"/>
        <dbReference type="EC" id="5.2.1.8"/>
    </reaction>
</comment>
<dbReference type="PROSITE" id="PS51257">
    <property type="entry name" value="PROKAR_LIPOPROTEIN"/>
    <property type="match status" value="1"/>
</dbReference>
<keyword evidence="6" id="KW-0732">Signal</keyword>
<dbReference type="InterPro" id="IPR027304">
    <property type="entry name" value="Trigger_fact/SurA_dom_sf"/>
</dbReference>
<dbReference type="InterPro" id="IPR046357">
    <property type="entry name" value="PPIase_dom_sf"/>
</dbReference>
<dbReference type="Proteomes" id="UP000886889">
    <property type="component" value="Unassembled WGS sequence"/>
</dbReference>
<dbReference type="InterPro" id="IPR008880">
    <property type="entry name" value="Trigger_fac_C"/>
</dbReference>
<comment type="caution">
    <text evidence="9">The sequence shown here is derived from an EMBL/GenBank/DDBJ whole genome shotgun (WGS) entry which is preliminary data.</text>
</comment>
<evidence type="ECO:0000313" key="10">
    <source>
        <dbReference type="Proteomes" id="UP000886889"/>
    </source>
</evidence>
<feature type="domain" description="Trigger factor C-terminal" evidence="8">
    <location>
        <begin position="200"/>
        <end position="352"/>
    </location>
</feature>
<dbReference type="InterPro" id="IPR037041">
    <property type="entry name" value="Trigger_fac_C_sf"/>
</dbReference>
<dbReference type="AlphaFoldDB" id="A0A9D1NYU8"/>
<evidence type="ECO:0000256" key="6">
    <source>
        <dbReference type="SAM" id="SignalP"/>
    </source>
</evidence>
<organism evidence="9 10">
    <name type="scientific">Candidatus Merdiplasma excrementigallinarum</name>
    <dbReference type="NCBI Taxonomy" id="2840864"/>
    <lineage>
        <taxon>Bacteria</taxon>
        <taxon>Bacillati</taxon>
        <taxon>Bacillota</taxon>
        <taxon>Clostridia</taxon>
        <taxon>Lachnospirales</taxon>
        <taxon>Lachnospiraceae</taxon>
        <taxon>Lachnospiraceae incertae sedis</taxon>
        <taxon>Candidatus Merdiplasma</taxon>
    </lineage>
</organism>
<reference evidence="9" key="2">
    <citation type="journal article" date="2021" name="PeerJ">
        <title>Extensive microbial diversity within the chicken gut microbiome revealed by metagenomics and culture.</title>
        <authorList>
            <person name="Gilroy R."/>
            <person name="Ravi A."/>
            <person name="Getino M."/>
            <person name="Pursley I."/>
            <person name="Horton D.L."/>
            <person name="Alikhan N.F."/>
            <person name="Baker D."/>
            <person name="Gharbi K."/>
            <person name="Hall N."/>
            <person name="Watson M."/>
            <person name="Adriaenssens E.M."/>
            <person name="Foster-Nyarko E."/>
            <person name="Jarju S."/>
            <person name="Secka A."/>
            <person name="Antonio M."/>
            <person name="Oren A."/>
            <person name="Chaudhuri R.R."/>
            <person name="La Ragione R."/>
            <person name="Hildebrand F."/>
            <person name="Pallen M.J."/>
        </authorList>
    </citation>
    <scope>NUCLEOTIDE SEQUENCE</scope>
    <source>
        <strain evidence="9">ChiBcec6-7307</strain>
    </source>
</reference>
<feature type="domain" description="PPIase FKBP-type" evidence="7">
    <location>
        <begin position="93"/>
        <end position="153"/>
    </location>
</feature>
<evidence type="ECO:0000259" key="8">
    <source>
        <dbReference type="Pfam" id="PF05698"/>
    </source>
</evidence>
<dbReference type="InterPro" id="IPR001179">
    <property type="entry name" value="PPIase_FKBP_dom"/>
</dbReference>
<dbReference type="EC" id="5.2.1.8" evidence="2"/>
<evidence type="ECO:0000256" key="2">
    <source>
        <dbReference type="ARBA" id="ARBA00013194"/>
    </source>
</evidence>